<dbReference type="EMBL" id="CP032427">
    <property type="protein sequence ID" value="AYC36114.1"/>
    <property type="molecule type" value="Genomic_DNA"/>
</dbReference>
<reference evidence="1 2" key="1">
    <citation type="submission" date="2018-09" db="EMBL/GenBank/DDBJ databases">
        <title>Production of Trimethoprim by Streptomyces sp. 3E-1.</title>
        <authorList>
            <person name="Kang H.J."/>
            <person name="Kim S.B."/>
        </authorList>
    </citation>
    <scope>NUCLEOTIDE SEQUENCE [LARGE SCALE GENOMIC DNA]</scope>
    <source>
        <strain evidence="1 2">3E-1</strain>
    </source>
</reference>
<dbReference type="KEGG" id="sge:DWG14_00322"/>
<proteinExistence type="predicted"/>
<gene>
    <name evidence="1" type="ORF">DWG14_00322</name>
</gene>
<evidence type="ECO:0000313" key="2">
    <source>
        <dbReference type="Proteomes" id="UP000265765"/>
    </source>
</evidence>
<dbReference type="AlphaFoldDB" id="A0AAI8KS11"/>
<organism evidence="1 2">
    <name type="scientific">Streptomyces griseorubiginosus</name>
    <dbReference type="NCBI Taxonomy" id="67304"/>
    <lineage>
        <taxon>Bacteria</taxon>
        <taxon>Bacillati</taxon>
        <taxon>Actinomycetota</taxon>
        <taxon>Actinomycetes</taxon>
        <taxon>Kitasatosporales</taxon>
        <taxon>Streptomycetaceae</taxon>
        <taxon>Streptomyces</taxon>
    </lineage>
</organism>
<evidence type="ECO:0000313" key="1">
    <source>
        <dbReference type="EMBL" id="AYC36114.1"/>
    </source>
</evidence>
<sequence length="119" mass="12466">MPMTKTSGDRPDKTDIKVSLIGGHRLKGESLSERTLTASLIGGADIDLTDVDIPDGAELRITKLSLIGGVSLKVRPDVCVEVHGIRLGGVKDDGPTEPGGPTVRIDAWGLIGGVSVRRD</sequence>
<protein>
    <recommendedName>
        <fullName evidence="3">Cell wall-active antibiotic response 4TMS protein YvqF</fullName>
    </recommendedName>
</protein>
<accession>A0AAI8KS11</accession>
<name>A0AAI8KS11_9ACTN</name>
<evidence type="ECO:0008006" key="3">
    <source>
        <dbReference type="Google" id="ProtNLM"/>
    </source>
</evidence>
<dbReference type="Proteomes" id="UP000265765">
    <property type="component" value="Chromosome"/>
</dbReference>